<dbReference type="InterPro" id="IPR042201">
    <property type="entry name" value="FH2_Formin_sf"/>
</dbReference>
<dbReference type="AlphaFoldDB" id="A0A8K0MUE0"/>
<feature type="region of interest" description="Disordered" evidence="2">
    <location>
        <begin position="145"/>
        <end position="164"/>
    </location>
</feature>
<comment type="similarity">
    <text evidence="1">Belongs to the formin-like family. Class-II subfamily.</text>
</comment>
<dbReference type="Pfam" id="PF02181">
    <property type="entry name" value="FH2"/>
    <property type="match status" value="1"/>
</dbReference>
<protein>
    <submittedName>
        <fullName evidence="4">Putative formin-like protein 18</fullName>
    </submittedName>
</protein>
<dbReference type="Proteomes" id="UP000797356">
    <property type="component" value="Chromosome 1"/>
</dbReference>
<dbReference type="PANTHER" id="PTHR45733">
    <property type="entry name" value="FORMIN-J"/>
    <property type="match status" value="1"/>
</dbReference>
<evidence type="ECO:0000313" key="4">
    <source>
        <dbReference type="EMBL" id="KAG1326544.1"/>
    </source>
</evidence>
<dbReference type="OrthoDB" id="1668162at2759"/>
<dbReference type="Gene3D" id="1.20.58.2220">
    <property type="entry name" value="Formin, FH2 domain"/>
    <property type="match status" value="1"/>
</dbReference>
<name>A0A8K0MUE0_COCNU</name>
<feature type="domain" description="FH2" evidence="3">
    <location>
        <begin position="92"/>
        <end position="337"/>
    </location>
</feature>
<keyword evidence="5" id="KW-1185">Reference proteome</keyword>
<feature type="region of interest" description="Disordered" evidence="2">
    <location>
        <begin position="1"/>
        <end position="104"/>
    </location>
</feature>
<feature type="compositionally biased region" description="Polar residues" evidence="2">
    <location>
        <begin position="89"/>
        <end position="99"/>
    </location>
</feature>
<organism evidence="4 5">
    <name type="scientific">Cocos nucifera</name>
    <name type="common">Coconut palm</name>
    <dbReference type="NCBI Taxonomy" id="13894"/>
    <lineage>
        <taxon>Eukaryota</taxon>
        <taxon>Viridiplantae</taxon>
        <taxon>Streptophyta</taxon>
        <taxon>Embryophyta</taxon>
        <taxon>Tracheophyta</taxon>
        <taxon>Spermatophyta</taxon>
        <taxon>Magnoliopsida</taxon>
        <taxon>Liliopsida</taxon>
        <taxon>Arecaceae</taxon>
        <taxon>Arecoideae</taxon>
        <taxon>Cocoseae</taxon>
        <taxon>Attaleinae</taxon>
        <taxon>Cocos</taxon>
    </lineage>
</organism>
<reference evidence="4" key="2">
    <citation type="submission" date="2019-07" db="EMBL/GenBank/DDBJ databases">
        <authorList>
            <person name="Yang Y."/>
            <person name="Bocs S."/>
            <person name="Baudouin L."/>
        </authorList>
    </citation>
    <scope>NUCLEOTIDE SEQUENCE</scope>
    <source>
        <tissue evidence="4">Spear leaf of Hainan Tall coconut</tissue>
    </source>
</reference>
<dbReference type="EMBL" id="CM017872">
    <property type="protein sequence ID" value="KAG1326544.1"/>
    <property type="molecule type" value="Genomic_DNA"/>
</dbReference>
<evidence type="ECO:0000259" key="3">
    <source>
        <dbReference type="PROSITE" id="PS51444"/>
    </source>
</evidence>
<dbReference type="InterPro" id="IPR051144">
    <property type="entry name" value="Formin_homology_domain"/>
</dbReference>
<evidence type="ECO:0000256" key="2">
    <source>
        <dbReference type="SAM" id="MobiDB-lite"/>
    </source>
</evidence>
<evidence type="ECO:0000256" key="1">
    <source>
        <dbReference type="ARBA" id="ARBA00006468"/>
    </source>
</evidence>
<dbReference type="InterPro" id="IPR015425">
    <property type="entry name" value="FH2_Formin"/>
</dbReference>
<feature type="compositionally biased region" description="Pro residues" evidence="2">
    <location>
        <begin position="1"/>
        <end position="15"/>
    </location>
</feature>
<dbReference type="PANTHER" id="PTHR45733:SF8">
    <property type="entry name" value="FORMIN-J"/>
    <property type="match status" value="1"/>
</dbReference>
<dbReference type="SUPFAM" id="SSF101447">
    <property type="entry name" value="Formin homology 2 domain (FH2 domain)"/>
    <property type="match status" value="1"/>
</dbReference>
<sequence>MGSPAAPPPPPPPQFTPKQSTVSTSPKPSPVPPVPPPAMSSQGSLKSAQSNSMGSKGTGSEFVSPPAAPHGSSLGIKGRSLTRAKSPRSLHSTQSSSKRTSLKPLHWVKVTRAMQGSLWAEAQKSDEASKAPEIDMSELESLFSAVVPNSESGSGERSRRRSSLGAKPDKVHLIDLRRANNCEIMLTKVKIPLPDLMSSLLALDDSVLDVDQVDNLIKFCPTKDEMDLLKSYNGDKESLGKCEQFFLELMKVPRVEAKLRVFSFKIQFRSQVADLRSNLNIINSAAEEVRNSMKLKRIMQTILSLGNALNQGTARGSGGTRLYGVQDEGCLTFKICM</sequence>
<gene>
    <name evidence="4" type="ORF">COCNU_01G004780</name>
</gene>
<reference evidence="4" key="1">
    <citation type="journal article" date="2017" name="Gigascience">
        <title>The genome draft of coconut (Cocos nucifera).</title>
        <authorList>
            <person name="Xiao Y."/>
            <person name="Xu P."/>
            <person name="Fan H."/>
            <person name="Baudouin L."/>
            <person name="Xia W."/>
            <person name="Bocs S."/>
            <person name="Xu J."/>
            <person name="Li Q."/>
            <person name="Guo A."/>
            <person name="Zhou L."/>
            <person name="Li J."/>
            <person name="Wu Y."/>
            <person name="Ma Z."/>
            <person name="Armero A."/>
            <person name="Issali A.E."/>
            <person name="Liu N."/>
            <person name="Peng M."/>
            <person name="Yang Y."/>
        </authorList>
    </citation>
    <scope>NUCLEOTIDE SEQUENCE</scope>
    <source>
        <tissue evidence="4">Spear leaf of Hainan Tall coconut</tissue>
    </source>
</reference>
<dbReference type="PROSITE" id="PS51444">
    <property type="entry name" value="FH2"/>
    <property type="match status" value="1"/>
</dbReference>
<proteinExistence type="inferred from homology"/>
<comment type="caution">
    <text evidence="4">The sequence shown here is derived from an EMBL/GenBank/DDBJ whole genome shotgun (WGS) entry which is preliminary data.</text>
</comment>
<accession>A0A8K0MUE0</accession>
<feature type="compositionally biased region" description="Pro residues" evidence="2">
    <location>
        <begin position="27"/>
        <end position="38"/>
    </location>
</feature>
<feature type="compositionally biased region" description="Low complexity" evidence="2">
    <location>
        <begin position="16"/>
        <end position="26"/>
    </location>
</feature>
<feature type="compositionally biased region" description="Polar residues" evidence="2">
    <location>
        <begin position="39"/>
        <end position="55"/>
    </location>
</feature>
<evidence type="ECO:0000313" key="5">
    <source>
        <dbReference type="Proteomes" id="UP000797356"/>
    </source>
</evidence>